<evidence type="ECO:0008006" key="6">
    <source>
        <dbReference type="Google" id="ProtNLM"/>
    </source>
</evidence>
<dbReference type="OrthoDB" id="69928at2759"/>
<feature type="compositionally biased region" description="Basic and acidic residues" evidence="1">
    <location>
        <begin position="609"/>
        <end position="619"/>
    </location>
</feature>
<protein>
    <recommendedName>
        <fullName evidence="6">Protein SMG7</fullName>
    </recommendedName>
</protein>
<feature type="domain" description="DNA/RNA-binding" evidence="2">
    <location>
        <begin position="182"/>
        <end position="470"/>
    </location>
</feature>
<organism evidence="4 5">
    <name type="scientific">Neohortaea acidophila</name>
    <dbReference type="NCBI Taxonomy" id="245834"/>
    <lineage>
        <taxon>Eukaryota</taxon>
        <taxon>Fungi</taxon>
        <taxon>Dikarya</taxon>
        <taxon>Ascomycota</taxon>
        <taxon>Pezizomycotina</taxon>
        <taxon>Dothideomycetes</taxon>
        <taxon>Dothideomycetidae</taxon>
        <taxon>Mycosphaerellales</taxon>
        <taxon>Teratosphaeriaceae</taxon>
        <taxon>Neohortaea</taxon>
    </lineage>
</organism>
<proteinExistence type="predicted"/>
<evidence type="ECO:0000313" key="5">
    <source>
        <dbReference type="Proteomes" id="UP000799767"/>
    </source>
</evidence>
<evidence type="ECO:0000259" key="2">
    <source>
        <dbReference type="Pfam" id="PF10373"/>
    </source>
</evidence>
<dbReference type="Proteomes" id="UP000799767">
    <property type="component" value="Unassembled WGS sequence"/>
</dbReference>
<accession>A0A6A6Q2S3</accession>
<dbReference type="EMBL" id="MU001633">
    <property type="protein sequence ID" value="KAF2485727.1"/>
    <property type="molecule type" value="Genomic_DNA"/>
</dbReference>
<gene>
    <name evidence="4" type="ORF">BDY17DRAFT_110651</name>
</gene>
<feature type="region of interest" description="Disordered" evidence="1">
    <location>
        <begin position="788"/>
        <end position="833"/>
    </location>
</feature>
<dbReference type="InterPro" id="IPR011990">
    <property type="entry name" value="TPR-like_helical_dom_sf"/>
</dbReference>
<dbReference type="SUPFAM" id="SSF48452">
    <property type="entry name" value="TPR-like"/>
    <property type="match status" value="1"/>
</dbReference>
<reference evidence="4" key="1">
    <citation type="journal article" date="2020" name="Stud. Mycol.">
        <title>101 Dothideomycetes genomes: a test case for predicting lifestyles and emergence of pathogens.</title>
        <authorList>
            <person name="Haridas S."/>
            <person name="Albert R."/>
            <person name="Binder M."/>
            <person name="Bloem J."/>
            <person name="Labutti K."/>
            <person name="Salamov A."/>
            <person name="Andreopoulos B."/>
            <person name="Baker S."/>
            <person name="Barry K."/>
            <person name="Bills G."/>
            <person name="Bluhm B."/>
            <person name="Cannon C."/>
            <person name="Castanera R."/>
            <person name="Culley D."/>
            <person name="Daum C."/>
            <person name="Ezra D."/>
            <person name="Gonzalez J."/>
            <person name="Henrissat B."/>
            <person name="Kuo A."/>
            <person name="Liang C."/>
            <person name="Lipzen A."/>
            <person name="Lutzoni F."/>
            <person name="Magnuson J."/>
            <person name="Mondo S."/>
            <person name="Nolan M."/>
            <person name="Ohm R."/>
            <person name="Pangilinan J."/>
            <person name="Park H.-J."/>
            <person name="Ramirez L."/>
            <person name="Alfaro M."/>
            <person name="Sun H."/>
            <person name="Tritt A."/>
            <person name="Yoshinaga Y."/>
            <person name="Zwiers L.-H."/>
            <person name="Turgeon B."/>
            <person name="Goodwin S."/>
            <person name="Spatafora J."/>
            <person name="Crous P."/>
            <person name="Grigoriev I."/>
        </authorList>
    </citation>
    <scope>NUCLEOTIDE SEQUENCE</scope>
    <source>
        <strain evidence="4">CBS 113389</strain>
    </source>
</reference>
<dbReference type="Pfam" id="PF10373">
    <property type="entry name" value="EST1_DNA_bind"/>
    <property type="match status" value="1"/>
</dbReference>
<feature type="domain" description="Telomerase activating protein Est1-like N-terminal" evidence="3">
    <location>
        <begin position="58"/>
        <end position="169"/>
    </location>
</feature>
<dbReference type="InterPro" id="IPR045153">
    <property type="entry name" value="Est1/Ebs1-like"/>
</dbReference>
<evidence type="ECO:0000256" key="1">
    <source>
        <dbReference type="SAM" id="MobiDB-lite"/>
    </source>
</evidence>
<feature type="compositionally biased region" description="Polar residues" evidence="1">
    <location>
        <begin position="689"/>
        <end position="708"/>
    </location>
</feature>
<sequence length="833" mass="91456">MELLARERAAEQNVQYYLKNTEEPVVKLLQAFEEYRHACQNVIFSNFEEEADRKGRVLWHTHTQGKKFFHDALSGLRKQPGDKSVALRQLVKFYLQFIKDSQRFYRDFIHHLSVTFGGISALEAVAHQVKSAALGESSQAVASPALQVKVLQSCHQSLICLGDLSRYRASEQLDKNPDFGPAVGYYGLACTLLPSSGMGHHQLAVVALEQRNHMRAIYHLYRAMVVEDPHPNAATNLKREFVKTNSAWDRGELIPKGSPNQSDASKRTLVGWFVRLHSISFNGEHFRGYNELENEVLGQLAAETKQRPLDSTLVRMLMVNLAAQYNAGEIFQQTPIEQNQHAFLQFFRINTKTFATLLRVFYEDLGTIDLSTVEDDDAGLAARISVTARGILPALRLYSSWLLTVINLLGGLSNDNTLKEPIDQFWHMYARTIDLVSVAFPIWDLDAITELPYLLEEDADTIGFKPLVHERTDKVWRSKVSGLTKPRFSEQGVVQLSADEEMLVRVKEFLVDGLFLANDEDDAPIKLRGTRILHRDAQDPDVLPVTVPKQAVSKPENKPPAKPLSYAAAAANRIPQARVLPPAEANGTRQPPSSSHQANGVPAPAPGLSRHDQLSRMVDDLVDEDDSNDPMTPPQPHTAHPAVVSKSDVSYSTRSIGQPDRTSTPKYAYPNKQAPIGTPGAVSPPPVRTPQTTTAPGTPLNRLQSLSGIWNEAQQQQQQPLSSFPPGLPTGTLASPAQLHDHRHSRVNSAGSNRSQGSHGVNASVLQSSWSPSQSILQSTAPPGLAPGFTGGLGSLEPPVNASPLLFGAGGSVWSRQPVVGGRNATPPRGQGG</sequence>
<evidence type="ECO:0000313" key="4">
    <source>
        <dbReference type="EMBL" id="KAF2485727.1"/>
    </source>
</evidence>
<dbReference type="RefSeq" id="XP_033592296.1">
    <property type="nucleotide sequence ID" value="XM_033729202.1"/>
</dbReference>
<dbReference type="PANTHER" id="PTHR15696">
    <property type="entry name" value="SMG-7 SUPPRESSOR WITH MORPHOLOGICAL EFFECT ON GENITALIA PROTEIN 7"/>
    <property type="match status" value="1"/>
</dbReference>
<evidence type="ECO:0000259" key="3">
    <source>
        <dbReference type="Pfam" id="PF10374"/>
    </source>
</evidence>
<dbReference type="InterPro" id="IPR019458">
    <property type="entry name" value="Est1-like_N"/>
</dbReference>
<keyword evidence="5" id="KW-1185">Reference proteome</keyword>
<feature type="compositionally biased region" description="Polar residues" evidence="1">
    <location>
        <begin position="647"/>
        <end position="665"/>
    </location>
</feature>
<name>A0A6A6Q2S3_9PEZI</name>
<feature type="compositionally biased region" description="Polar residues" evidence="1">
    <location>
        <begin position="587"/>
        <end position="598"/>
    </location>
</feature>
<dbReference type="GeneID" id="54470204"/>
<dbReference type="Gene3D" id="1.25.40.10">
    <property type="entry name" value="Tetratricopeptide repeat domain"/>
    <property type="match status" value="1"/>
</dbReference>
<feature type="compositionally biased region" description="Polar residues" evidence="1">
    <location>
        <begin position="747"/>
        <end position="761"/>
    </location>
</feature>
<feature type="region of interest" description="Disordered" evidence="1">
    <location>
        <begin position="582"/>
        <end position="762"/>
    </location>
</feature>
<dbReference type="Pfam" id="PF10374">
    <property type="entry name" value="EST1"/>
    <property type="match status" value="1"/>
</dbReference>
<dbReference type="InterPro" id="IPR018834">
    <property type="entry name" value="DNA/RNA-bd_Est1-type"/>
</dbReference>
<dbReference type="AlphaFoldDB" id="A0A6A6Q2S3"/>
<dbReference type="PANTHER" id="PTHR15696:SF36">
    <property type="entry name" value="NONSENSE-MEDIATED MRNA DECAY FACTOR"/>
    <property type="match status" value="1"/>
</dbReference>